<evidence type="ECO:0000313" key="2">
    <source>
        <dbReference type="EMBL" id="CAB5224870.1"/>
    </source>
</evidence>
<gene>
    <name evidence="1" type="ORF">UFOVP733_38</name>
    <name evidence="2" type="ORF">UFOVP743_21</name>
</gene>
<protein>
    <submittedName>
        <fullName evidence="2">Uncharacterized protein</fullName>
    </submittedName>
</protein>
<dbReference type="EMBL" id="LR796712">
    <property type="protein sequence ID" value="CAB4161263.1"/>
    <property type="molecule type" value="Genomic_DNA"/>
</dbReference>
<reference evidence="2" key="1">
    <citation type="submission" date="2020-05" db="EMBL/GenBank/DDBJ databases">
        <authorList>
            <person name="Chiriac C."/>
            <person name="Salcher M."/>
            <person name="Ghai R."/>
            <person name="Kavagutti S V."/>
        </authorList>
    </citation>
    <scope>NUCLEOTIDE SEQUENCE</scope>
</reference>
<proteinExistence type="predicted"/>
<dbReference type="EMBL" id="LR798336">
    <property type="protein sequence ID" value="CAB5224870.1"/>
    <property type="molecule type" value="Genomic_DNA"/>
</dbReference>
<accession>A0A6J7X244</accession>
<sequence length="68" mass="8030">MTYDKEKLNDPAVMNHLKNKISCLEYQLKCAQDYLYCLKFLSDKNELDNVDDAILNQEKEFIQEEPKG</sequence>
<evidence type="ECO:0000313" key="1">
    <source>
        <dbReference type="EMBL" id="CAB4161263.1"/>
    </source>
</evidence>
<name>A0A6J7X244_9CAUD</name>
<organism evidence="2">
    <name type="scientific">uncultured Caudovirales phage</name>
    <dbReference type="NCBI Taxonomy" id="2100421"/>
    <lineage>
        <taxon>Viruses</taxon>
        <taxon>Duplodnaviria</taxon>
        <taxon>Heunggongvirae</taxon>
        <taxon>Uroviricota</taxon>
        <taxon>Caudoviricetes</taxon>
        <taxon>Peduoviridae</taxon>
        <taxon>Maltschvirus</taxon>
        <taxon>Maltschvirus maltsch</taxon>
    </lineage>
</organism>